<evidence type="ECO:0000256" key="1">
    <source>
        <dbReference type="SAM" id="MobiDB-lite"/>
    </source>
</evidence>
<dbReference type="PANTHER" id="PTHR15615:SF94">
    <property type="entry name" value="PHO85 CYCLIN-6-RELATED"/>
    <property type="match status" value="1"/>
</dbReference>
<dbReference type="CDD" id="cd20558">
    <property type="entry name" value="CYCLIN_ScPCL7-like"/>
    <property type="match status" value="1"/>
</dbReference>
<sequence length="483" mass="54253">MAQRATFLEHVSDHNNNASQRSRPVLIPRQISSFHVEGPTSVTEETFSSSHSSESYIPADEHSLSTQSSQLSDRQHVYQPNQQHTDPESSFRVGSNISQLSGIVGGSAHGVSQRKRPSFARGGSSYSRGSFVGKNGSFISTSLGDDIHHTVVTEPSTSYEPGAFSKVVPATEFDEDLAEPDATVEDLRDTNSAPSDRETTVMHSVPKNKPSSPHDKPQRSRYFQEIAQKDDFLQQYSPFHNTPTSVSSSYGTNKSVNYMMQKRQADEIAAEPKLSEDPELIEIANFPTDRLLDMLTALLDKIVQSNDLLHQDRSPNGRQPEPQEEVHTRTYSMGTGMSAELLSFRGKHVPAITLKQYFQRIQKYCPTTNDVFLSLLVYFDRIAKACNNGKDQLFVMDSLNIHRLIISAVTVSTKFFSDFFYSNSRYARVGGISLKELNYLELQFLILCDFELIISVEELQKYGVLLRDFWQREEGEADPSLVL</sequence>
<proteinExistence type="predicted"/>
<dbReference type="OrthoDB" id="1060854at2759"/>
<dbReference type="Gene3D" id="1.10.472.10">
    <property type="entry name" value="Cyclin-like"/>
    <property type="match status" value="1"/>
</dbReference>
<organism evidence="2 3">
    <name type="scientific">Lachancea meyersii CBS 8951</name>
    <dbReference type="NCBI Taxonomy" id="1266667"/>
    <lineage>
        <taxon>Eukaryota</taxon>
        <taxon>Fungi</taxon>
        <taxon>Dikarya</taxon>
        <taxon>Ascomycota</taxon>
        <taxon>Saccharomycotina</taxon>
        <taxon>Saccharomycetes</taxon>
        <taxon>Saccharomycetales</taxon>
        <taxon>Saccharomycetaceae</taxon>
        <taxon>Lachancea</taxon>
    </lineage>
</organism>
<dbReference type="AlphaFoldDB" id="A0A1G4KC65"/>
<feature type="compositionally biased region" description="Polar residues" evidence="1">
    <location>
        <begin position="64"/>
        <end position="84"/>
    </location>
</feature>
<accession>A0A1G4KC65</accession>
<evidence type="ECO:0000313" key="2">
    <source>
        <dbReference type="EMBL" id="SCV01825.1"/>
    </source>
</evidence>
<dbReference type="InterPro" id="IPR013922">
    <property type="entry name" value="Cyclin_PHO80-like"/>
</dbReference>
<gene>
    <name evidence="2" type="ORF">LAME_0G18756G</name>
</gene>
<name>A0A1G4KC65_9SACH</name>
<keyword evidence="3" id="KW-1185">Reference proteome</keyword>
<feature type="region of interest" description="Disordered" evidence="1">
    <location>
        <begin position="106"/>
        <end position="126"/>
    </location>
</feature>
<dbReference type="PANTHER" id="PTHR15615">
    <property type="match status" value="1"/>
</dbReference>
<dbReference type="GO" id="GO:0016538">
    <property type="term" value="F:cyclin-dependent protein serine/threonine kinase regulator activity"/>
    <property type="evidence" value="ECO:0007669"/>
    <property type="project" value="TreeGrafter"/>
</dbReference>
<feature type="compositionally biased region" description="Basic and acidic residues" evidence="1">
    <location>
        <begin position="185"/>
        <end position="200"/>
    </location>
</feature>
<feature type="region of interest" description="Disordered" evidence="1">
    <location>
        <begin position="1"/>
        <end position="91"/>
    </location>
</feature>
<feature type="region of interest" description="Disordered" evidence="1">
    <location>
        <begin position="309"/>
        <end position="328"/>
    </location>
</feature>
<feature type="compositionally biased region" description="Low complexity" evidence="1">
    <location>
        <begin position="40"/>
        <end position="55"/>
    </location>
</feature>
<protein>
    <submittedName>
        <fullName evidence="2">LAME_0G18756g1_1</fullName>
    </submittedName>
</protein>
<evidence type="ECO:0000313" key="3">
    <source>
        <dbReference type="Proteomes" id="UP000191144"/>
    </source>
</evidence>
<dbReference type="Pfam" id="PF08613">
    <property type="entry name" value="Cyclin"/>
    <property type="match status" value="1"/>
</dbReference>
<reference evidence="3" key="1">
    <citation type="submission" date="2016-03" db="EMBL/GenBank/DDBJ databases">
        <authorList>
            <person name="Devillers Hugo."/>
        </authorList>
    </citation>
    <scope>NUCLEOTIDE SEQUENCE [LARGE SCALE GENOMIC DNA]</scope>
</reference>
<dbReference type="Proteomes" id="UP000191144">
    <property type="component" value="Chromosome G"/>
</dbReference>
<dbReference type="EMBL" id="LT598484">
    <property type="protein sequence ID" value="SCV01825.1"/>
    <property type="molecule type" value="Genomic_DNA"/>
</dbReference>
<dbReference type="GO" id="GO:0000307">
    <property type="term" value="C:cyclin-dependent protein kinase holoenzyme complex"/>
    <property type="evidence" value="ECO:0007669"/>
    <property type="project" value="UniProtKB-ARBA"/>
</dbReference>
<feature type="region of interest" description="Disordered" evidence="1">
    <location>
        <begin position="177"/>
        <end position="219"/>
    </location>
</feature>
<dbReference type="GO" id="GO:0005634">
    <property type="term" value="C:nucleus"/>
    <property type="evidence" value="ECO:0007669"/>
    <property type="project" value="TreeGrafter"/>
</dbReference>
<dbReference type="GO" id="GO:0019901">
    <property type="term" value="F:protein kinase binding"/>
    <property type="evidence" value="ECO:0007669"/>
    <property type="project" value="InterPro"/>
</dbReference>